<keyword evidence="4" id="KW-1185">Reference proteome</keyword>
<feature type="transmembrane region" description="Helical" evidence="2">
    <location>
        <begin position="156"/>
        <end position="177"/>
    </location>
</feature>
<accession>A0A8J6CCE3</accession>
<keyword evidence="2" id="KW-1133">Transmembrane helix</keyword>
<dbReference type="Proteomes" id="UP000751190">
    <property type="component" value="Unassembled WGS sequence"/>
</dbReference>
<evidence type="ECO:0000313" key="3">
    <source>
        <dbReference type="EMBL" id="KAG8466011.1"/>
    </source>
</evidence>
<feature type="region of interest" description="Disordered" evidence="1">
    <location>
        <begin position="75"/>
        <end position="146"/>
    </location>
</feature>
<proteinExistence type="predicted"/>
<feature type="region of interest" description="Disordered" evidence="1">
    <location>
        <begin position="441"/>
        <end position="469"/>
    </location>
</feature>
<dbReference type="OrthoDB" id="10679565at2759"/>
<protein>
    <recommendedName>
        <fullName evidence="5">J domain-containing protein</fullName>
    </recommendedName>
</protein>
<evidence type="ECO:0008006" key="5">
    <source>
        <dbReference type="Google" id="ProtNLM"/>
    </source>
</evidence>
<feature type="compositionally biased region" description="Polar residues" evidence="1">
    <location>
        <begin position="94"/>
        <end position="104"/>
    </location>
</feature>
<evidence type="ECO:0000256" key="1">
    <source>
        <dbReference type="SAM" id="MobiDB-lite"/>
    </source>
</evidence>
<feature type="compositionally biased region" description="Low complexity" evidence="1">
    <location>
        <begin position="108"/>
        <end position="131"/>
    </location>
</feature>
<keyword evidence="2" id="KW-0812">Transmembrane</keyword>
<dbReference type="EMBL" id="JAGTXO010000009">
    <property type="protein sequence ID" value="KAG8466011.1"/>
    <property type="molecule type" value="Genomic_DNA"/>
</dbReference>
<comment type="caution">
    <text evidence="3">The sequence shown here is derived from an EMBL/GenBank/DDBJ whole genome shotgun (WGS) entry which is preliminary data.</text>
</comment>
<evidence type="ECO:0000256" key="2">
    <source>
        <dbReference type="SAM" id="Phobius"/>
    </source>
</evidence>
<organism evidence="3 4">
    <name type="scientific">Diacronema lutheri</name>
    <name type="common">Unicellular marine alga</name>
    <name type="synonym">Monochrysis lutheri</name>
    <dbReference type="NCBI Taxonomy" id="2081491"/>
    <lineage>
        <taxon>Eukaryota</taxon>
        <taxon>Haptista</taxon>
        <taxon>Haptophyta</taxon>
        <taxon>Pavlovophyceae</taxon>
        <taxon>Pavlovales</taxon>
        <taxon>Pavlovaceae</taxon>
        <taxon>Diacronema</taxon>
    </lineage>
</organism>
<keyword evidence="2" id="KW-0472">Membrane</keyword>
<dbReference type="AlphaFoldDB" id="A0A8J6CCE3"/>
<reference evidence="3" key="1">
    <citation type="submission" date="2021-05" db="EMBL/GenBank/DDBJ databases">
        <title>The genome of the haptophyte Pavlova lutheri (Diacronema luteri, Pavlovales) - a model for lipid biosynthesis in eukaryotic algae.</title>
        <authorList>
            <person name="Hulatt C.J."/>
            <person name="Posewitz M.C."/>
        </authorList>
    </citation>
    <scope>NUCLEOTIDE SEQUENCE</scope>
    <source>
        <strain evidence="3">NIVA-4/92</strain>
    </source>
</reference>
<evidence type="ECO:0000313" key="4">
    <source>
        <dbReference type="Proteomes" id="UP000751190"/>
    </source>
</evidence>
<name>A0A8J6CCE3_DIALT</name>
<gene>
    <name evidence="3" type="ORF">KFE25_005581</name>
</gene>
<feature type="transmembrane region" description="Helical" evidence="2">
    <location>
        <begin position="528"/>
        <end position="550"/>
    </location>
</feature>
<sequence length="561" mass="56904">MAVTQARLDEIVLDAGAGSTTVVTSLGDPLSRRRKLKQLKLRLHPDRAASHGLTAAEAHAAFIWLTHVFEGDENAPQLPLDRPGYVPPPRRTAVCSSPKQPASRTHSRGPPAAAPGSPGAARSARAAQRSARAPERPPAAAESAPPAARARALTEALFALASACVALVYVLVLPSAIGCARLVGEVCARACHALSARLAGVCHAAEMGARAAAAHALKAIASSAQHAGEAVERHTRPLRALPARLLGTRAGCASARALADVDIDEEAAAAGGAHWAGAGILSGSHGRLDRLGCWEEDARVLRAARDERDRLRAAQRRLDDGLGALGALALAGVAAASDGGALLALACVASLSAARGDDVASGARAALGGLHERVLRASVDVWAMGGRGASGARALAEVGASGLAARAVEHAQLLRRVAASGQVERMLLAVPFAAAQEAPSARGWSGADADRRAPPAGASRDDDEPGTLTARAPLRLRVVTRVPHTAGKAAATPSRAFTACTAALAPFGGSAFCAVGLSQVHPTHASALPLPVACAMAAALPVALVLVALVRTSSRPGLKTR</sequence>